<protein>
    <submittedName>
        <fullName evidence="1">Uncharacterized protein</fullName>
    </submittedName>
</protein>
<reference evidence="1" key="2">
    <citation type="journal article" date="2013" name="Mar. Genomics">
        <title>Expression of sulfatases in Rhodopirellula baltica and the diversity of sulfatases in the genus Rhodopirellula.</title>
        <authorList>
            <person name="Wegner C.E."/>
            <person name="Richter-Heitmann T."/>
            <person name="Klindworth A."/>
            <person name="Klockow C."/>
            <person name="Richter M."/>
            <person name="Achstetter T."/>
            <person name="Glockner F.O."/>
            <person name="Harder J."/>
        </authorList>
    </citation>
    <scope>NUCLEOTIDE SEQUENCE [LARGE SCALE GENOMIC DNA]</scope>
    <source>
        <strain evidence="1">6C</strain>
    </source>
</reference>
<evidence type="ECO:0000313" key="1">
    <source>
        <dbReference type="EMBL" id="EMB14889.1"/>
    </source>
</evidence>
<proteinExistence type="predicted"/>
<dbReference type="AlphaFoldDB" id="M2AY21"/>
<organism evidence="1 2">
    <name type="scientific">Rhodopirellula europaea 6C</name>
    <dbReference type="NCBI Taxonomy" id="1263867"/>
    <lineage>
        <taxon>Bacteria</taxon>
        <taxon>Pseudomonadati</taxon>
        <taxon>Planctomycetota</taxon>
        <taxon>Planctomycetia</taxon>
        <taxon>Pirellulales</taxon>
        <taxon>Pirellulaceae</taxon>
        <taxon>Rhodopirellula</taxon>
    </lineage>
</organism>
<sequence>MQNDEKSADSLSDTSVAVHGLIHNVLSRCRSEIEEAGKANASIEWHRRLTGLGIGLTLWSMRSNSTKHRFGIVFKPNGNQMAVEMFKGGRVQPFDVFHLDDLNEEVIRSLITRLLVDAPFK</sequence>
<name>M2AY21_9BACT</name>
<evidence type="ECO:0000313" key="2">
    <source>
        <dbReference type="Proteomes" id="UP000011529"/>
    </source>
</evidence>
<dbReference type="EMBL" id="ANMO01000203">
    <property type="protein sequence ID" value="EMB14889.1"/>
    <property type="molecule type" value="Genomic_DNA"/>
</dbReference>
<gene>
    <name evidence="1" type="ORF">RE6C_04347</name>
</gene>
<comment type="caution">
    <text evidence="1">The sequence shown here is derived from an EMBL/GenBank/DDBJ whole genome shotgun (WGS) entry which is preliminary data.</text>
</comment>
<accession>M2AY21</accession>
<dbReference type="PATRIC" id="fig|1263867.3.peg.4659"/>
<dbReference type="Proteomes" id="UP000011529">
    <property type="component" value="Unassembled WGS sequence"/>
</dbReference>
<keyword evidence="2" id="KW-1185">Reference proteome</keyword>
<reference evidence="1" key="1">
    <citation type="submission" date="2012-11" db="EMBL/GenBank/DDBJ databases">
        <title>Permanent draft genomes of Rhodopirellula europaea strain SH398 and 6C.</title>
        <authorList>
            <person name="Richter M."/>
            <person name="Richter-Heitmann T."/>
            <person name="Frank C."/>
            <person name="Harder J."/>
            <person name="Glockner F.O."/>
        </authorList>
    </citation>
    <scope>NUCLEOTIDE SEQUENCE</scope>
    <source>
        <strain evidence="1">6C</strain>
    </source>
</reference>